<accession>A0A0N4WAW7</accession>
<evidence type="ECO:0000313" key="2">
    <source>
        <dbReference type="EMBL" id="VDO32262.1"/>
    </source>
</evidence>
<dbReference type="WBParaSite" id="HPLM_0000755701-mRNA-1">
    <property type="protein sequence ID" value="HPLM_0000755701-mRNA-1"/>
    <property type="gene ID" value="HPLM_0000755701"/>
</dbReference>
<evidence type="ECO:0000256" key="1">
    <source>
        <dbReference type="SAM" id="MobiDB-lite"/>
    </source>
</evidence>
<protein>
    <submittedName>
        <fullName evidence="2 4">Uncharacterized protein</fullName>
    </submittedName>
</protein>
<dbReference type="EMBL" id="UZAF01016684">
    <property type="protein sequence ID" value="VDO32262.1"/>
    <property type="molecule type" value="Genomic_DNA"/>
</dbReference>
<feature type="compositionally biased region" description="Low complexity" evidence="1">
    <location>
        <begin position="101"/>
        <end position="117"/>
    </location>
</feature>
<keyword evidence="3" id="KW-1185">Reference proteome</keyword>
<reference evidence="4" key="1">
    <citation type="submission" date="2017-02" db="UniProtKB">
        <authorList>
            <consortium name="WormBaseParasite"/>
        </authorList>
    </citation>
    <scope>IDENTIFICATION</scope>
</reference>
<sequence length="220" mass="24235">MFELVIAFHQLFLRNRLLFFLPAEEVTTQADNEMTAVTTSSTTADAKEEQPVQQKEVEVNPASVASRTDEQVLEKLSTESSHSSTSTQSVHPAPVASRADVQVSETLSTESSQSSTSNKRPSLEEAAKPLQSPRVSDEMHEEGASERKVEKRSLSGEGENSNEAPKKKRRVRVRANRTSVECGDDYGTGIDDDRYATWLPPDDQSGDGKTALNAKFEGRY</sequence>
<name>A0A0N4WAW7_HAEPC</name>
<organism evidence="4">
    <name type="scientific">Haemonchus placei</name>
    <name type="common">Barber's pole worm</name>
    <dbReference type="NCBI Taxonomy" id="6290"/>
    <lineage>
        <taxon>Eukaryota</taxon>
        <taxon>Metazoa</taxon>
        <taxon>Ecdysozoa</taxon>
        <taxon>Nematoda</taxon>
        <taxon>Chromadorea</taxon>
        <taxon>Rhabditida</taxon>
        <taxon>Rhabditina</taxon>
        <taxon>Rhabditomorpha</taxon>
        <taxon>Strongyloidea</taxon>
        <taxon>Trichostrongylidae</taxon>
        <taxon>Haemonchus</taxon>
    </lineage>
</organism>
<evidence type="ECO:0000313" key="3">
    <source>
        <dbReference type="Proteomes" id="UP000268014"/>
    </source>
</evidence>
<proteinExistence type="predicted"/>
<feature type="compositionally biased region" description="Basic and acidic residues" evidence="1">
    <location>
        <begin position="135"/>
        <end position="154"/>
    </location>
</feature>
<evidence type="ECO:0000313" key="4">
    <source>
        <dbReference type="WBParaSite" id="HPLM_0000755701-mRNA-1"/>
    </source>
</evidence>
<feature type="region of interest" description="Disordered" evidence="1">
    <location>
        <begin position="32"/>
        <end position="220"/>
    </location>
</feature>
<feature type="compositionally biased region" description="Basic and acidic residues" evidence="1">
    <location>
        <begin position="45"/>
        <end position="58"/>
    </location>
</feature>
<feature type="compositionally biased region" description="Basic residues" evidence="1">
    <location>
        <begin position="166"/>
        <end position="175"/>
    </location>
</feature>
<feature type="compositionally biased region" description="Low complexity" evidence="1">
    <location>
        <begin position="78"/>
        <end position="89"/>
    </location>
</feature>
<feature type="compositionally biased region" description="Low complexity" evidence="1">
    <location>
        <begin position="35"/>
        <end position="44"/>
    </location>
</feature>
<feature type="compositionally biased region" description="Basic and acidic residues" evidence="1">
    <location>
        <begin position="67"/>
        <end position="77"/>
    </location>
</feature>
<dbReference type="OrthoDB" id="444265at2759"/>
<gene>
    <name evidence="2" type="ORF">HPLM_LOCUS7549</name>
</gene>
<dbReference type="Proteomes" id="UP000268014">
    <property type="component" value="Unassembled WGS sequence"/>
</dbReference>
<reference evidence="2 3" key="2">
    <citation type="submission" date="2018-11" db="EMBL/GenBank/DDBJ databases">
        <authorList>
            <consortium name="Pathogen Informatics"/>
        </authorList>
    </citation>
    <scope>NUCLEOTIDE SEQUENCE [LARGE SCALE GENOMIC DNA]</scope>
    <source>
        <strain evidence="2 3">MHpl1</strain>
    </source>
</reference>
<dbReference type="AlphaFoldDB" id="A0A0N4WAW7"/>